<sequence length="132" mass="14033">MFDRAAQVNARFAGGSSRQTEIVAALHGLGLREEQVTVIERVDPGNWQVPAATGLLARLWGRRGGQHKTGTAPPVPDMLILVHLGQDDALSAPVQAVFQRFDAARIDHYPSGQLPTSVFAAGAAPREAGAEE</sequence>
<protein>
    <submittedName>
        <fullName evidence="1">Uncharacterized protein</fullName>
    </submittedName>
</protein>
<organism evidence="1">
    <name type="scientific">uncultured Thermomicrobiales bacterium</name>
    <dbReference type="NCBI Taxonomy" id="1645740"/>
    <lineage>
        <taxon>Bacteria</taxon>
        <taxon>Pseudomonadati</taxon>
        <taxon>Thermomicrobiota</taxon>
        <taxon>Thermomicrobia</taxon>
        <taxon>Thermomicrobiales</taxon>
        <taxon>environmental samples</taxon>
    </lineage>
</organism>
<dbReference type="EMBL" id="CADCWM010000716">
    <property type="protein sequence ID" value="CAA9577577.1"/>
    <property type="molecule type" value="Genomic_DNA"/>
</dbReference>
<name>A0A6J4VF19_9BACT</name>
<proteinExistence type="predicted"/>
<gene>
    <name evidence="1" type="ORF">AVDCRST_MAG88-2967</name>
</gene>
<reference evidence="1" key="1">
    <citation type="submission" date="2020-02" db="EMBL/GenBank/DDBJ databases">
        <authorList>
            <person name="Meier V. D."/>
        </authorList>
    </citation>
    <scope>NUCLEOTIDE SEQUENCE</scope>
    <source>
        <strain evidence="1">AVDCRST_MAG88</strain>
    </source>
</reference>
<evidence type="ECO:0000313" key="1">
    <source>
        <dbReference type="EMBL" id="CAA9577577.1"/>
    </source>
</evidence>
<accession>A0A6J4VF19</accession>
<dbReference type="AlphaFoldDB" id="A0A6J4VF19"/>